<reference evidence="1 2" key="1">
    <citation type="submission" date="2017-06" db="EMBL/GenBank/DDBJ databases">
        <title>Genome of Fusarium nygamai isolate CS10214.</title>
        <authorList>
            <person name="Gardiner D.M."/>
            <person name="Obanor F."/>
            <person name="Kazan K."/>
        </authorList>
    </citation>
    <scope>NUCLEOTIDE SEQUENCE [LARGE SCALE GENOMIC DNA]</scope>
    <source>
        <strain evidence="1 2">CS10214</strain>
    </source>
</reference>
<evidence type="ECO:0000313" key="2">
    <source>
        <dbReference type="Proteomes" id="UP000236664"/>
    </source>
</evidence>
<sequence>MSGLGTTSGEGISDIEMGNIHRSLRRQDVAHFALSTRRTFSTPLGSRNEANKQKIEEDGEVQVGKFRLEDLNINVTQIIDSLRSDLHFPVKEGYTMEGLPKFDDLTRYGITQDKERELWVFEVHRLNDAASSVKPPSLEGDPVWFGQADTSGYNCLHRLAMQVSYSVDICIHDNELVMLEHEPGLANDKAYDLAHRRICKIFDQDQGSVRYKRRIKIDSHNDEALHALINYITAVLARLLMRSMNGKLWVENCISVLAKFAAKCKIVGVDLPTAFEKTLEAHKDFQHRIAHESDVRGVQNVVEAIVSNSDDDRLAKQQKALQEDIDTSGARYFAEMSTFRQSMGMLIDSINVDLKWNEESVQKADIFETSSVIYHTGFDGKRTQLCQERDGDIGAASDQRAVDFAGVAFQIGLEIWDSLTPFDDREASSYTTVTWSRKSFSEAESTSHHTINSHDTQIQLGNMKEIIGAMVPYMMYCGGFASGLSSFAKVVMTISDPSTPNQYVGV</sequence>
<protein>
    <submittedName>
        <fullName evidence="1">Uncharacterized protein</fullName>
    </submittedName>
</protein>
<keyword evidence="2" id="KW-1185">Reference proteome</keyword>
<accession>A0A2K0WIU3</accession>
<dbReference type="STRING" id="42673.A0A2K0WIU3"/>
<dbReference type="AlphaFoldDB" id="A0A2K0WIU3"/>
<organism evidence="1 2">
    <name type="scientific">Gibberella nygamai</name>
    <name type="common">Bean root rot disease fungus</name>
    <name type="synonym">Fusarium nygamai</name>
    <dbReference type="NCBI Taxonomy" id="42673"/>
    <lineage>
        <taxon>Eukaryota</taxon>
        <taxon>Fungi</taxon>
        <taxon>Dikarya</taxon>
        <taxon>Ascomycota</taxon>
        <taxon>Pezizomycotina</taxon>
        <taxon>Sordariomycetes</taxon>
        <taxon>Hypocreomycetidae</taxon>
        <taxon>Hypocreales</taxon>
        <taxon>Nectriaceae</taxon>
        <taxon>Fusarium</taxon>
        <taxon>Fusarium fujikuroi species complex</taxon>
    </lineage>
</organism>
<name>A0A2K0WIU3_GIBNY</name>
<comment type="caution">
    <text evidence="1">The sequence shown here is derived from an EMBL/GenBank/DDBJ whole genome shotgun (WGS) entry which is preliminary data.</text>
</comment>
<dbReference type="OrthoDB" id="5419219at2759"/>
<dbReference type="EMBL" id="MTQA01000060">
    <property type="protein sequence ID" value="PNP82197.1"/>
    <property type="molecule type" value="Genomic_DNA"/>
</dbReference>
<dbReference type="Proteomes" id="UP000236664">
    <property type="component" value="Unassembled WGS sequence"/>
</dbReference>
<evidence type="ECO:0000313" key="1">
    <source>
        <dbReference type="EMBL" id="PNP82197.1"/>
    </source>
</evidence>
<proteinExistence type="predicted"/>
<gene>
    <name evidence="1" type="ORF">FNYG_04386</name>
</gene>